<evidence type="ECO:0000313" key="1">
    <source>
        <dbReference type="EMBL" id="CAA6801080.1"/>
    </source>
</evidence>
<organism evidence="1">
    <name type="scientific">uncultured Sulfurovum sp</name>
    <dbReference type="NCBI Taxonomy" id="269237"/>
    <lineage>
        <taxon>Bacteria</taxon>
        <taxon>Pseudomonadati</taxon>
        <taxon>Campylobacterota</taxon>
        <taxon>Epsilonproteobacteria</taxon>
        <taxon>Campylobacterales</taxon>
        <taxon>Sulfurovaceae</taxon>
        <taxon>Sulfurovum</taxon>
        <taxon>environmental samples</taxon>
    </lineage>
</organism>
<dbReference type="EMBL" id="CACVAX010000003">
    <property type="protein sequence ID" value="CAA6801080.1"/>
    <property type="molecule type" value="Genomic_DNA"/>
</dbReference>
<name>A0A6S6RVV4_9BACT</name>
<reference evidence="1" key="1">
    <citation type="submission" date="2020-01" db="EMBL/GenBank/DDBJ databases">
        <authorList>
            <person name="Meier V. D."/>
            <person name="Meier V D."/>
        </authorList>
    </citation>
    <scope>NUCLEOTIDE SEQUENCE</scope>
    <source>
        <strain evidence="1">HLG_WM_MAG_04</strain>
    </source>
</reference>
<proteinExistence type="predicted"/>
<feature type="non-terminal residue" evidence="1">
    <location>
        <position position="1"/>
    </location>
</feature>
<dbReference type="AlphaFoldDB" id="A0A6S6RVV4"/>
<protein>
    <submittedName>
        <fullName evidence="1">Transposase, IS4</fullName>
    </submittedName>
</protein>
<sequence length="66" mass="7570">DPAHKLKRKIRKGVETAFSVITSKFGKVIKATSIRGFLVKLKLFILAYSVDMFFKLSKEHQKLAFN</sequence>
<gene>
    <name evidence="1" type="ORF">HELGO_WM27999</name>
</gene>
<accession>A0A6S6RVV4</accession>